<dbReference type="STRING" id="710685.MycrhN_3003"/>
<dbReference type="InterPro" id="IPR003399">
    <property type="entry name" value="Mce/MlaD"/>
</dbReference>
<gene>
    <name evidence="3" type="ordered locus">MycrhN_3003</name>
</gene>
<proteinExistence type="predicted"/>
<dbReference type="KEGG" id="mrh:MycrhN_3003"/>
<dbReference type="EMBL" id="CP003169">
    <property type="protein sequence ID" value="AEV73545.1"/>
    <property type="molecule type" value="Genomic_DNA"/>
</dbReference>
<reference evidence="3 4" key="1">
    <citation type="submission" date="2011-12" db="EMBL/GenBank/DDBJ databases">
        <title>Complete sequence of Mycobacterium rhodesiae NBB3.</title>
        <authorList>
            <consortium name="US DOE Joint Genome Institute"/>
            <person name="Lucas S."/>
            <person name="Han J."/>
            <person name="Lapidus A."/>
            <person name="Cheng J.-F."/>
            <person name="Goodwin L."/>
            <person name="Pitluck S."/>
            <person name="Peters L."/>
            <person name="Mikhailova N."/>
            <person name="Gu W."/>
            <person name="Detter J.C."/>
            <person name="Han C."/>
            <person name="Tapia R."/>
            <person name="Land M."/>
            <person name="Hauser L."/>
            <person name="Kyrpides N."/>
            <person name="Ivanova N."/>
            <person name="Pagani I."/>
            <person name="Mattes T."/>
            <person name="Holmes A."/>
            <person name="Rutledge P."/>
            <person name="Paulsen I."/>
            <person name="Coleman N."/>
            <person name="Woyke T."/>
        </authorList>
    </citation>
    <scope>NUCLEOTIDE SEQUENCE [LARGE SCALE GENOMIC DNA]</scope>
    <source>
        <strain evidence="3 4">NBB3</strain>
    </source>
</reference>
<sequence length="399" mass="42504">MSAQEALSAHVYQPAIAARHPARRRAWQLLVLLAVTLSVASCGQWRGIANVPVPGGPGTGPGSYTVYVQIPDTLGLTPNSKVLVADVYVGRVREIALKNWIATLTVELQNGVQLPRNATAKIGQTSLLGTQHLELAAPKNSSPQPLANGDTVELKNSSAFPTTEQTLASIATLLRGGGVANLETITNEVYDIVNGRADQIRGLLDKLDTFTAKLEMQIADITHAIDSADRLLAIAAEHNNTLKEALVELPPLVEYLSDSRGRVIDAVESLGRFSDVTEQTVEQSATNLNRNLVSLQRPLGQLVRAAPFVVPALKLALTAPFDIDAVPKTFRGDYINTSLNVDLTLSAIDNGILTGTGVSGMARALEQSWGRDPATMIPDVRFSTNPNNAPGGPLVERGP</sequence>
<dbReference type="GO" id="GO:0005576">
    <property type="term" value="C:extracellular region"/>
    <property type="evidence" value="ECO:0007669"/>
    <property type="project" value="TreeGrafter"/>
</dbReference>
<name>G8RKE3_MYCRN</name>
<accession>G8RKE3</accession>
<evidence type="ECO:0000313" key="4">
    <source>
        <dbReference type="Proteomes" id="UP000005442"/>
    </source>
</evidence>
<dbReference type="Pfam" id="PF02470">
    <property type="entry name" value="MlaD"/>
    <property type="match status" value="1"/>
</dbReference>
<dbReference type="Proteomes" id="UP000005442">
    <property type="component" value="Chromosome"/>
</dbReference>
<dbReference type="NCBIfam" id="TIGR00996">
    <property type="entry name" value="Mtu_fam_mce"/>
    <property type="match status" value="1"/>
</dbReference>
<dbReference type="InterPro" id="IPR052336">
    <property type="entry name" value="MlaD_Phospholipid_Transporter"/>
</dbReference>
<dbReference type="PATRIC" id="fig|710685.3.peg.3002"/>
<protein>
    <submittedName>
        <fullName evidence="3">Virulence factor Mce family protein</fullName>
    </submittedName>
</protein>
<keyword evidence="4" id="KW-1185">Reference proteome</keyword>
<feature type="domain" description="Mce/MlaD" evidence="2">
    <location>
        <begin position="63"/>
        <end position="136"/>
    </location>
</feature>
<dbReference type="PANTHER" id="PTHR33371">
    <property type="entry name" value="INTERMEMBRANE PHOSPHOLIPID TRANSPORT SYSTEM BINDING PROTEIN MLAD-RELATED"/>
    <property type="match status" value="1"/>
</dbReference>
<dbReference type="HOGENOM" id="CLU_045966_1_1_11"/>
<feature type="region of interest" description="Disordered" evidence="1">
    <location>
        <begin position="380"/>
        <end position="399"/>
    </location>
</feature>
<evidence type="ECO:0000256" key="1">
    <source>
        <dbReference type="SAM" id="MobiDB-lite"/>
    </source>
</evidence>
<evidence type="ECO:0000259" key="2">
    <source>
        <dbReference type="Pfam" id="PF02470"/>
    </source>
</evidence>
<dbReference type="AlphaFoldDB" id="G8RKE3"/>
<dbReference type="eggNOG" id="COG1463">
    <property type="taxonomic scope" value="Bacteria"/>
</dbReference>
<dbReference type="InterPro" id="IPR005693">
    <property type="entry name" value="Mce"/>
</dbReference>
<evidence type="ECO:0000313" key="3">
    <source>
        <dbReference type="EMBL" id="AEV73545.1"/>
    </source>
</evidence>
<organism evidence="3 4">
    <name type="scientific">Mycolicibacterium rhodesiae (strain NBB3)</name>
    <name type="common">Mycobacterium rhodesiae</name>
    <dbReference type="NCBI Taxonomy" id="710685"/>
    <lineage>
        <taxon>Bacteria</taxon>
        <taxon>Bacillati</taxon>
        <taxon>Actinomycetota</taxon>
        <taxon>Actinomycetes</taxon>
        <taxon>Mycobacteriales</taxon>
        <taxon>Mycobacteriaceae</taxon>
        <taxon>Mycolicibacterium</taxon>
    </lineage>
</organism>
<dbReference type="PANTHER" id="PTHR33371:SF15">
    <property type="entry name" value="LIPOPROTEIN LPRN"/>
    <property type="match status" value="1"/>
</dbReference>